<evidence type="ECO:0000313" key="10">
    <source>
        <dbReference type="Proteomes" id="UP001463665"/>
    </source>
</evidence>
<evidence type="ECO:0000256" key="7">
    <source>
        <dbReference type="PIRSR" id="PIRSR000398-1"/>
    </source>
</evidence>
<dbReference type="RefSeq" id="WP_345765394.1">
    <property type="nucleotide sequence ID" value="NZ_CP154834.1"/>
</dbReference>
<evidence type="ECO:0000256" key="4">
    <source>
        <dbReference type="ARBA" id="ARBA00022679"/>
    </source>
</evidence>
<dbReference type="InterPro" id="IPR023095">
    <property type="entry name" value="Ade_MeTrfase_dom_2"/>
</dbReference>
<dbReference type="PRINTS" id="PR00505">
    <property type="entry name" value="D12N6MTFRASE"/>
</dbReference>
<dbReference type="InterPro" id="IPR029063">
    <property type="entry name" value="SAM-dependent_MTases_sf"/>
</dbReference>
<evidence type="ECO:0000256" key="1">
    <source>
        <dbReference type="ARBA" id="ARBA00006594"/>
    </source>
</evidence>
<dbReference type="PANTHER" id="PTHR30481:SF3">
    <property type="entry name" value="DNA ADENINE METHYLASE"/>
    <property type="match status" value="1"/>
</dbReference>
<sequence length="292" mass="33558">MQLTLDSKFATYVPPKSQLLKWVGNKQKFAGQITKFFPAQFNNFYEPFLGSGAIMATLSPNKGIGSDIYEPLIEIWKTLKDDPELLIKWYKERIERIANEDKVQVYNSVLKSFNENNNGADFLFLTRTCYGGIIRFRKSDGYMSTPCGIHNPIPVATFRKRVFEWNYRMKNVEFLNCDYKNIFENSKEGDLIYCDPPYSHSQSILYGAHDFKLNELFDCIANAKSKGVFVALSIDGSKKSGNYLCDLPIPESLFEQEILISLGSSMLRRFQMEGQTLENEGVKDRLLLTYNL</sequence>
<dbReference type="Gene3D" id="3.40.50.150">
    <property type="entry name" value="Vaccinia Virus protein VP39"/>
    <property type="match status" value="1"/>
</dbReference>
<dbReference type="REBASE" id="832877">
    <property type="entry name" value="M.Cen6ORF12095P"/>
</dbReference>
<keyword evidence="5 8" id="KW-0949">S-adenosyl-L-methionine</keyword>
<dbReference type="EC" id="2.1.1.72" evidence="2 8"/>
<dbReference type="GO" id="GO:1904047">
    <property type="term" value="F:S-adenosyl-L-methionine binding"/>
    <property type="evidence" value="ECO:0007669"/>
    <property type="project" value="TreeGrafter"/>
</dbReference>
<dbReference type="InterPro" id="IPR012327">
    <property type="entry name" value="MeTrfase_D12"/>
</dbReference>
<reference evidence="9 10" key="1">
    <citation type="submission" date="2024-04" db="EMBL/GenBank/DDBJ databases">
        <title>Genome sequencing and assembly of rice foliar adapted Chryseobacterium endophyticum OsEnb-ALM-A6.</title>
        <authorList>
            <person name="Kumar S."/>
            <person name="Javed M."/>
            <person name="Chouhan V."/>
            <person name="Charishma K."/>
            <person name="Patel A."/>
            <person name="Kumar M."/>
            <person name="Sahu K.P."/>
            <person name="Kumar A."/>
        </authorList>
    </citation>
    <scope>NUCLEOTIDE SEQUENCE [LARGE SCALE GENOMIC DNA]</scope>
    <source>
        <strain evidence="9 10">OsEnb-ALM-A6</strain>
    </source>
</reference>
<dbReference type="GO" id="GO:0009007">
    <property type="term" value="F:site-specific DNA-methyltransferase (adenine-specific) activity"/>
    <property type="evidence" value="ECO:0007669"/>
    <property type="project" value="UniProtKB-UniRule"/>
</dbReference>
<keyword evidence="10" id="KW-1185">Reference proteome</keyword>
<dbReference type="GO" id="GO:0006298">
    <property type="term" value="P:mismatch repair"/>
    <property type="evidence" value="ECO:0007669"/>
    <property type="project" value="TreeGrafter"/>
</dbReference>
<dbReference type="GO" id="GO:0032259">
    <property type="term" value="P:methylation"/>
    <property type="evidence" value="ECO:0007669"/>
    <property type="project" value="UniProtKB-KW"/>
</dbReference>
<gene>
    <name evidence="9" type="ORF">AAFP95_12095</name>
</gene>
<dbReference type="PIRSF" id="PIRSF000398">
    <property type="entry name" value="M_m6A_EcoRV"/>
    <property type="match status" value="1"/>
</dbReference>
<comment type="catalytic activity">
    <reaction evidence="6 8">
        <text>a 2'-deoxyadenosine in DNA + S-adenosyl-L-methionine = an N(6)-methyl-2'-deoxyadenosine in DNA + S-adenosyl-L-homocysteine + H(+)</text>
        <dbReference type="Rhea" id="RHEA:15197"/>
        <dbReference type="Rhea" id="RHEA-COMP:12418"/>
        <dbReference type="Rhea" id="RHEA-COMP:12419"/>
        <dbReference type="ChEBI" id="CHEBI:15378"/>
        <dbReference type="ChEBI" id="CHEBI:57856"/>
        <dbReference type="ChEBI" id="CHEBI:59789"/>
        <dbReference type="ChEBI" id="CHEBI:90615"/>
        <dbReference type="ChEBI" id="CHEBI:90616"/>
        <dbReference type="EC" id="2.1.1.72"/>
    </reaction>
</comment>
<evidence type="ECO:0000256" key="5">
    <source>
        <dbReference type="ARBA" id="ARBA00022691"/>
    </source>
</evidence>
<dbReference type="GO" id="GO:0043565">
    <property type="term" value="F:sequence-specific DNA binding"/>
    <property type="evidence" value="ECO:0007669"/>
    <property type="project" value="TreeGrafter"/>
</dbReference>
<evidence type="ECO:0000313" key="9">
    <source>
        <dbReference type="EMBL" id="XAO72628.1"/>
    </source>
</evidence>
<accession>A0AAU6WJ72</accession>
<evidence type="ECO:0000256" key="6">
    <source>
        <dbReference type="ARBA" id="ARBA00047942"/>
    </source>
</evidence>
<evidence type="ECO:0000256" key="3">
    <source>
        <dbReference type="ARBA" id="ARBA00022603"/>
    </source>
</evidence>
<dbReference type="GO" id="GO:0009307">
    <property type="term" value="P:DNA restriction-modification system"/>
    <property type="evidence" value="ECO:0007669"/>
    <property type="project" value="InterPro"/>
</dbReference>
<feature type="binding site" evidence="7">
    <location>
        <position position="67"/>
    </location>
    <ligand>
        <name>S-adenosyl-L-methionine</name>
        <dbReference type="ChEBI" id="CHEBI:59789"/>
    </ligand>
</feature>
<dbReference type="EMBL" id="CP154834">
    <property type="protein sequence ID" value="XAO72628.1"/>
    <property type="molecule type" value="Genomic_DNA"/>
</dbReference>
<organism evidence="9 10">
    <name type="scientific">Chryseobacterium endophyticum</name>
    <dbReference type="NCBI Taxonomy" id="1854762"/>
    <lineage>
        <taxon>Bacteria</taxon>
        <taxon>Pseudomonadati</taxon>
        <taxon>Bacteroidota</taxon>
        <taxon>Flavobacteriia</taxon>
        <taxon>Flavobacteriales</taxon>
        <taxon>Weeksellaceae</taxon>
        <taxon>Chryseobacterium group</taxon>
        <taxon>Chryseobacterium</taxon>
    </lineage>
</organism>
<dbReference type="NCBIfam" id="TIGR00571">
    <property type="entry name" value="dam"/>
    <property type="match status" value="1"/>
</dbReference>
<dbReference type="SUPFAM" id="SSF53335">
    <property type="entry name" value="S-adenosyl-L-methionine-dependent methyltransferases"/>
    <property type="match status" value="1"/>
</dbReference>
<keyword evidence="4 8" id="KW-0808">Transferase</keyword>
<dbReference type="Proteomes" id="UP001463665">
    <property type="component" value="Chromosome"/>
</dbReference>
<feature type="binding site" evidence="7">
    <location>
        <position position="195"/>
    </location>
    <ligand>
        <name>S-adenosyl-L-methionine</name>
        <dbReference type="ChEBI" id="CHEBI:59789"/>
    </ligand>
</feature>
<protein>
    <recommendedName>
        <fullName evidence="2 8">Site-specific DNA-methyltransferase (adenine-specific)</fullName>
        <ecNumber evidence="2 8">2.1.1.72</ecNumber>
    </recommendedName>
</protein>
<evidence type="ECO:0000256" key="2">
    <source>
        <dbReference type="ARBA" id="ARBA00011900"/>
    </source>
</evidence>
<feature type="binding site" evidence="7">
    <location>
        <position position="26"/>
    </location>
    <ligand>
        <name>S-adenosyl-L-methionine</name>
        <dbReference type="ChEBI" id="CHEBI:59789"/>
    </ligand>
</feature>
<feature type="binding site" evidence="7">
    <location>
        <position position="22"/>
    </location>
    <ligand>
        <name>S-adenosyl-L-methionine</name>
        <dbReference type="ChEBI" id="CHEBI:59789"/>
    </ligand>
</feature>
<name>A0AAU6WJ72_9FLAO</name>
<keyword evidence="3 8" id="KW-0489">Methyltransferase</keyword>
<evidence type="ECO:0000256" key="8">
    <source>
        <dbReference type="RuleBase" id="RU361257"/>
    </source>
</evidence>
<dbReference type="InterPro" id="IPR012263">
    <property type="entry name" value="M_m6A_EcoRV"/>
</dbReference>
<dbReference type="Pfam" id="PF02086">
    <property type="entry name" value="MethyltransfD12"/>
    <property type="match status" value="1"/>
</dbReference>
<comment type="similarity">
    <text evidence="1 8">Belongs to the N(4)/N(6)-methyltransferase family.</text>
</comment>
<dbReference type="Gene3D" id="1.10.1020.10">
    <property type="entry name" value="Adenine-specific Methyltransferase, Domain 2"/>
    <property type="match status" value="1"/>
</dbReference>
<dbReference type="InterPro" id="IPR002052">
    <property type="entry name" value="DNA_methylase_N6_adenine_CS"/>
</dbReference>
<dbReference type="PROSITE" id="PS00092">
    <property type="entry name" value="N6_MTASE"/>
    <property type="match status" value="1"/>
</dbReference>
<proteinExistence type="inferred from homology"/>
<dbReference type="PANTHER" id="PTHR30481">
    <property type="entry name" value="DNA ADENINE METHYLASE"/>
    <property type="match status" value="1"/>
</dbReference>
<dbReference type="AlphaFoldDB" id="A0AAU6WJ72"/>